<evidence type="ECO:0000313" key="3">
    <source>
        <dbReference type="Proteomes" id="UP000694620"/>
    </source>
</evidence>
<dbReference type="Proteomes" id="UP000694620">
    <property type="component" value="Chromosome 5"/>
</dbReference>
<proteinExistence type="predicted"/>
<keyword evidence="1" id="KW-0472">Membrane</keyword>
<feature type="transmembrane region" description="Helical" evidence="1">
    <location>
        <begin position="27"/>
        <end position="44"/>
    </location>
</feature>
<reference evidence="2" key="1">
    <citation type="submission" date="2021-06" db="EMBL/GenBank/DDBJ databases">
        <authorList>
            <consortium name="Wellcome Sanger Institute Data Sharing"/>
        </authorList>
    </citation>
    <scope>NUCLEOTIDE SEQUENCE [LARGE SCALE GENOMIC DNA]</scope>
</reference>
<dbReference type="Ensembl" id="ENSECRT00000007979.1">
    <property type="protein sequence ID" value="ENSECRP00000007855.1"/>
    <property type="gene ID" value="ENSECRG00000005238.1"/>
</dbReference>
<keyword evidence="3" id="KW-1185">Reference proteome</keyword>
<evidence type="ECO:0000256" key="1">
    <source>
        <dbReference type="SAM" id="Phobius"/>
    </source>
</evidence>
<accession>A0A8C4RW78</accession>
<keyword evidence="1" id="KW-0812">Transmembrane</keyword>
<feature type="transmembrane region" description="Helical" evidence="1">
    <location>
        <begin position="56"/>
        <end position="82"/>
    </location>
</feature>
<keyword evidence="1" id="KW-1133">Transmembrane helix</keyword>
<evidence type="ECO:0000313" key="2">
    <source>
        <dbReference type="Ensembl" id="ENSECRP00000007855.1"/>
    </source>
</evidence>
<reference evidence="2" key="3">
    <citation type="submission" date="2025-09" db="UniProtKB">
        <authorList>
            <consortium name="Ensembl"/>
        </authorList>
    </citation>
    <scope>IDENTIFICATION</scope>
</reference>
<sequence length="130" mass="15292">TEIVWIECAANSIKPCTQHALCQQSRLLVVVVVMVMVFIYFGSVNTDHSLLECYEIMWTFLMYLESVSISTHYLFFLGLYWTLYLANLIWLVSGMVQTIFYHDFSYLYFTKVLNTRITRAHEKTRKSVPP</sequence>
<reference evidence="2" key="2">
    <citation type="submission" date="2025-08" db="UniProtKB">
        <authorList>
            <consortium name="Ensembl"/>
        </authorList>
    </citation>
    <scope>IDENTIFICATION</scope>
</reference>
<organism evidence="2 3">
    <name type="scientific">Erpetoichthys calabaricus</name>
    <name type="common">Rope fish</name>
    <name type="synonym">Calamoichthys calabaricus</name>
    <dbReference type="NCBI Taxonomy" id="27687"/>
    <lineage>
        <taxon>Eukaryota</taxon>
        <taxon>Metazoa</taxon>
        <taxon>Chordata</taxon>
        <taxon>Craniata</taxon>
        <taxon>Vertebrata</taxon>
        <taxon>Euteleostomi</taxon>
        <taxon>Actinopterygii</taxon>
        <taxon>Polypteriformes</taxon>
        <taxon>Polypteridae</taxon>
        <taxon>Erpetoichthys</taxon>
    </lineage>
</organism>
<protein>
    <submittedName>
        <fullName evidence="2">Uncharacterized protein</fullName>
    </submittedName>
</protein>
<name>A0A8C4RW78_ERPCA</name>
<dbReference type="AlphaFoldDB" id="A0A8C4RW78"/>